<protein>
    <recommendedName>
        <fullName evidence="9">RNA polymerase II subunit A C-terminal domain phosphatase SSU72</fullName>
        <shortName evidence="9">CTD phosphatase SSU72</shortName>
        <ecNumber evidence="9">3.1.3.16</ecNumber>
    </recommendedName>
</protein>
<comment type="catalytic activity">
    <reaction evidence="7 9">
        <text>O-phospho-L-seryl-[protein] + H2O = L-seryl-[protein] + phosphate</text>
        <dbReference type="Rhea" id="RHEA:20629"/>
        <dbReference type="Rhea" id="RHEA-COMP:9863"/>
        <dbReference type="Rhea" id="RHEA-COMP:11604"/>
        <dbReference type="ChEBI" id="CHEBI:15377"/>
        <dbReference type="ChEBI" id="CHEBI:29999"/>
        <dbReference type="ChEBI" id="CHEBI:43474"/>
        <dbReference type="ChEBI" id="CHEBI:83421"/>
        <dbReference type="EC" id="3.1.3.16"/>
    </reaction>
</comment>
<gene>
    <name evidence="10" type="ORF">GSOID_T00010243001</name>
    <name evidence="11" type="ORF">GSOID_T00031766001</name>
</gene>
<dbReference type="GO" id="GO:0008420">
    <property type="term" value="F:RNA polymerase II CTD heptapeptide repeat phosphatase activity"/>
    <property type="evidence" value="ECO:0007669"/>
    <property type="project" value="UniProtKB-ARBA"/>
</dbReference>
<accession>E4XFN7</accession>
<comment type="subcellular location">
    <subcellularLocation>
        <location evidence="1 9">Nucleus</location>
    </subcellularLocation>
</comment>
<dbReference type="GO" id="GO:0005634">
    <property type="term" value="C:nucleus"/>
    <property type="evidence" value="ECO:0007669"/>
    <property type="project" value="UniProtKB-SubCell"/>
</dbReference>
<dbReference type="EC" id="3.1.3.16" evidence="9"/>
<reference evidence="10 12" key="1">
    <citation type="journal article" date="2010" name="Science">
        <title>Plasticity of animal genome architecture unmasked by rapid evolution of a pelagic tunicate.</title>
        <authorList>
            <person name="Denoeud F."/>
            <person name="Henriet S."/>
            <person name="Mungpakdee S."/>
            <person name="Aury J.M."/>
            <person name="Da Silva C."/>
            <person name="Brinkmann H."/>
            <person name="Mikhaleva J."/>
            <person name="Olsen L.C."/>
            <person name="Jubin C."/>
            <person name="Canestro C."/>
            <person name="Bouquet J.M."/>
            <person name="Danks G."/>
            <person name="Poulain J."/>
            <person name="Campsteijn C."/>
            <person name="Adamski M."/>
            <person name="Cross I."/>
            <person name="Yadetie F."/>
            <person name="Muffato M."/>
            <person name="Louis A."/>
            <person name="Butcher S."/>
            <person name="Tsagkogeorga G."/>
            <person name="Konrad A."/>
            <person name="Singh S."/>
            <person name="Jensen M.F."/>
            <person name="Cong E.H."/>
            <person name="Eikeseth-Otteraa H."/>
            <person name="Noel B."/>
            <person name="Anthouard V."/>
            <person name="Porcel B.M."/>
            <person name="Kachouri-Lafond R."/>
            <person name="Nishino A."/>
            <person name="Ugolini M."/>
            <person name="Chourrout P."/>
            <person name="Nishida H."/>
            <person name="Aasland R."/>
            <person name="Huzurbazar S."/>
            <person name="Westhof E."/>
            <person name="Delsuc F."/>
            <person name="Lehrach H."/>
            <person name="Reinhardt R."/>
            <person name="Weissenbach J."/>
            <person name="Roy S.W."/>
            <person name="Artiguenave F."/>
            <person name="Postlethwait J.H."/>
            <person name="Manak J.R."/>
            <person name="Thompson E.M."/>
            <person name="Jaillon O."/>
            <person name="Du Pasquier L."/>
            <person name="Boudinot P."/>
            <person name="Liberles D.A."/>
            <person name="Volff J.N."/>
            <person name="Philippe H."/>
            <person name="Lenhard B."/>
            <person name="Roest Crollius H."/>
            <person name="Wincker P."/>
            <person name="Chourrout D."/>
        </authorList>
    </citation>
    <scope>NUCLEOTIDE SEQUENCE [LARGE SCALE GENOMIC DNA]</scope>
</reference>
<dbReference type="FunCoup" id="E4XFN7">
    <property type="interactions" value="908"/>
</dbReference>
<evidence type="ECO:0000256" key="2">
    <source>
        <dbReference type="ARBA" id="ARBA00008978"/>
    </source>
</evidence>
<keyword evidence="5 9" id="KW-0904">Protein phosphatase</keyword>
<dbReference type="Pfam" id="PF04722">
    <property type="entry name" value="Ssu72"/>
    <property type="match status" value="1"/>
</dbReference>
<dbReference type="Gene3D" id="3.40.50.2300">
    <property type="match status" value="2"/>
</dbReference>
<keyword evidence="4 9" id="KW-0378">Hydrolase</keyword>
<evidence type="ECO:0000256" key="3">
    <source>
        <dbReference type="ARBA" id="ARBA00022664"/>
    </source>
</evidence>
<dbReference type="Proteomes" id="UP000011014">
    <property type="component" value="Unassembled WGS sequence"/>
</dbReference>
<keyword evidence="6 9" id="KW-0539">Nucleus</keyword>
<comment type="similarity">
    <text evidence="2 9">Belongs to the SSU72 phosphatase family.</text>
</comment>
<comment type="catalytic activity">
    <reaction evidence="8 9">
        <text>O-phospho-L-threonyl-[protein] + H2O = L-threonyl-[protein] + phosphate</text>
        <dbReference type="Rhea" id="RHEA:47004"/>
        <dbReference type="Rhea" id="RHEA-COMP:11060"/>
        <dbReference type="Rhea" id="RHEA-COMP:11605"/>
        <dbReference type="ChEBI" id="CHEBI:15377"/>
        <dbReference type="ChEBI" id="CHEBI:30013"/>
        <dbReference type="ChEBI" id="CHEBI:43474"/>
        <dbReference type="ChEBI" id="CHEBI:61977"/>
        <dbReference type="EC" id="3.1.3.16"/>
    </reaction>
</comment>
<proteinExistence type="inferred from homology"/>
<comment type="function">
    <text evidence="9">Protein phosphatase that catalyzes the dephosphorylation of the C-terminal domain of RNA polymerase II. Plays a role in RNA processing and termination.</text>
</comment>
<dbReference type="EMBL" id="FN653045">
    <property type="protein sequence ID" value="CBY24383.1"/>
    <property type="molecule type" value="Genomic_DNA"/>
</dbReference>
<evidence type="ECO:0000256" key="5">
    <source>
        <dbReference type="ARBA" id="ARBA00022912"/>
    </source>
</evidence>
<name>E4XFN7_OIKDI</name>
<evidence type="ECO:0000313" key="12">
    <source>
        <dbReference type="Proteomes" id="UP000001307"/>
    </source>
</evidence>
<dbReference type="FunFam" id="3.40.50.2300:FF:000039">
    <property type="entry name" value="RNA polymerase II subunit A C-terminal domain phosphatase"/>
    <property type="match status" value="1"/>
</dbReference>
<evidence type="ECO:0000313" key="10">
    <source>
        <dbReference type="EMBL" id="CBY24383.1"/>
    </source>
</evidence>
<evidence type="ECO:0000313" key="11">
    <source>
        <dbReference type="EMBL" id="CBY38253.1"/>
    </source>
</evidence>
<dbReference type="OrthoDB" id="57957at2759"/>
<evidence type="ECO:0000256" key="1">
    <source>
        <dbReference type="ARBA" id="ARBA00004123"/>
    </source>
</evidence>
<evidence type="ECO:0000256" key="8">
    <source>
        <dbReference type="ARBA" id="ARBA00048336"/>
    </source>
</evidence>
<dbReference type="Proteomes" id="UP000001307">
    <property type="component" value="Unassembled WGS sequence"/>
</dbReference>
<dbReference type="AlphaFoldDB" id="E4XFN7"/>
<dbReference type="GO" id="GO:0031124">
    <property type="term" value="P:mRNA 3'-end processing"/>
    <property type="evidence" value="ECO:0007669"/>
    <property type="project" value="UniProtKB-ARBA"/>
</dbReference>
<sequence length="201" mass="23570">MSELSVDERKKQLRIAVICSSNMNRSMEAHRLLEKKGYNISSYGTGTRVKLPGTSHDNPNVYAFSTPYNEIYEDLYRKDRNVYRQNGMLNMLDRNRKIKNHPEKFQLNNDVFNVILSCEERVYDQILDDFNKRKAKAFTQCHVINLDIPDNHEDADIGAIVFSQLLDELIKDNDLDANIDELLQSFEEEKKRDLMHSVVFY</sequence>
<evidence type="ECO:0000256" key="4">
    <source>
        <dbReference type="ARBA" id="ARBA00022801"/>
    </source>
</evidence>
<evidence type="ECO:0000256" key="7">
    <source>
        <dbReference type="ARBA" id="ARBA00047761"/>
    </source>
</evidence>
<organism evidence="10 12">
    <name type="scientific">Oikopleura dioica</name>
    <name type="common">Tunicate</name>
    <dbReference type="NCBI Taxonomy" id="34765"/>
    <lineage>
        <taxon>Eukaryota</taxon>
        <taxon>Metazoa</taxon>
        <taxon>Chordata</taxon>
        <taxon>Tunicata</taxon>
        <taxon>Appendicularia</taxon>
        <taxon>Copelata</taxon>
        <taxon>Oikopleuridae</taxon>
        <taxon>Oikopleura</taxon>
    </lineage>
</organism>
<evidence type="ECO:0000256" key="6">
    <source>
        <dbReference type="ARBA" id="ARBA00023242"/>
    </source>
</evidence>
<evidence type="ECO:0000256" key="9">
    <source>
        <dbReference type="RuleBase" id="RU369031"/>
    </source>
</evidence>
<dbReference type="InterPro" id="IPR006811">
    <property type="entry name" value="RNA_pol_II_suA"/>
</dbReference>
<keyword evidence="12" id="KW-1185">Reference proteome</keyword>
<keyword evidence="3 9" id="KW-0507">mRNA processing</keyword>
<dbReference type="PANTHER" id="PTHR20383">
    <property type="entry name" value="RNA POLYMERASE II SUBUNIT A C-TERMINAL DOMAIN PHOSPHATASE"/>
    <property type="match status" value="1"/>
</dbReference>
<dbReference type="EMBL" id="FN655167">
    <property type="protein sequence ID" value="CBY38253.1"/>
    <property type="molecule type" value="Genomic_DNA"/>
</dbReference>